<comment type="caution">
    <text evidence="5">The sequence shown here is derived from an EMBL/GenBank/DDBJ whole genome shotgun (WGS) entry which is preliminary data.</text>
</comment>
<dbReference type="Pfam" id="PF13407">
    <property type="entry name" value="Peripla_BP_4"/>
    <property type="match status" value="1"/>
</dbReference>
<sequence length="370" mass="40390">MGCETKSYTMNRRTLLQGAAATAGGLLLAGGDRATAQAAASKVVAWETGYLGFFFFVVLQEALKRKVESLGLEFVGKDANGDANAQVNDWNSLLLQKPRYLISDALDSELLIPLSKKAKSLGVPLGMVDTVLTGGEVAASVTFDNKQSGVMAAEKTAELLTKKHGSPKGSVLNNYGSLTAVALRDRKDGFEDTLKSKYPEIEIISRPQNNQHEQALAVVSATLRERPDLDAIHMPTDIFVVDARKALETQKRLFPVGHEKHIILTSIDASPNALEWVKAGEIDADIAQDPIAYVEIVVDLLEEYTLKGKPVPIGPYENKKYFWEKGTIADSPSGPLLTIPPYFLTKENADDPRHWANVVTQVWKMQQNAG</sequence>
<evidence type="ECO:0000256" key="3">
    <source>
        <dbReference type="ARBA" id="ARBA00022729"/>
    </source>
</evidence>
<comment type="subcellular location">
    <subcellularLocation>
        <location evidence="1">Cell envelope</location>
    </subcellularLocation>
</comment>
<dbReference type="AlphaFoldDB" id="A0A101KXV5"/>
<dbReference type="Gene3D" id="3.40.50.2300">
    <property type="match status" value="2"/>
</dbReference>
<evidence type="ECO:0000256" key="1">
    <source>
        <dbReference type="ARBA" id="ARBA00004196"/>
    </source>
</evidence>
<dbReference type="PANTHER" id="PTHR46847">
    <property type="entry name" value="D-ALLOSE-BINDING PERIPLASMIC PROTEIN-RELATED"/>
    <property type="match status" value="1"/>
</dbReference>
<dbReference type="PANTHER" id="PTHR46847:SF1">
    <property type="entry name" value="D-ALLOSE-BINDING PERIPLASMIC PROTEIN-RELATED"/>
    <property type="match status" value="1"/>
</dbReference>
<dbReference type="GO" id="GO:0030313">
    <property type="term" value="C:cell envelope"/>
    <property type="evidence" value="ECO:0007669"/>
    <property type="project" value="UniProtKB-SubCell"/>
</dbReference>
<dbReference type="SUPFAM" id="SSF53822">
    <property type="entry name" value="Periplasmic binding protein-like I"/>
    <property type="match status" value="1"/>
</dbReference>
<comment type="similarity">
    <text evidence="2">Belongs to the bacterial solute-binding protein 2 family.</text>
</comment>
<evidence type="ECO:0000256" key="2">
    <source>
        <dbReference type="ARBA" id="ARBA00007639"/>
    </source>
</evidence>
<reference evidence="5 6" key="1">
    <citation type="submission" date="2015-12" db="EMBL/GenBank/DDBJ databases">
        <title>Draft genome sequence of Mesorhizobium sp. UFLA 01-765, a multitolerant efficient symbiont and plant-growth promoting strain isolated from Zn-mining soil using Leucaena leucocephala as a trap plant.</title>
        <authorList>
            <person name="Rangel W.M."/>
            <person name="Thijs S."/>
            <person name="Longatti S.M."/>
            <person name="Moreira F.M."/>
            <person name="Weyens N."/>
            <person name="Vangronsveld J."/>
            <person name="Van Hamme J.D."/>
            <person name="Bottos E.M."/>
            <person name="Rineau F."/>
        </authorList>
    </citation>
    <scope>NUCLEOTIDE SEQUENCE [LARGE SCALE GENOMIC DNA]</scope>
    <source>
        <strain evidence="5 6">UFLA 01-765</strain>
    </source>
</reference>
<dbReference type="EMBL" id="LPWA01000001">
    <property type="protein sequence ID" value="KUM28966.1"/>
    <property type="molecule type" value="Genomic_DNA"/>
</dbReference>
<dbReference type="InterPro" id="IPR025997">
    <property type="entry name" value="SBP_2_dom"/>
</dbReference>
<dbReference type="Proteomes" id="UP000053176">
    <property type="component" value="Unassembled WGS sequence"/>
</dbReference>
<name>A0A101KXV5_RHILI</name>
<dbReference type="PROSITE" id="PS51318">
    <property type="entry name" value="TAT"/>
    <property type="match status" value="1"/>
</dbReference>
<evidence type="ECO:0000259" key="4">
    <source>
        <dbReference type="Pfam" id="PF13407"/>
    </source>
</evidence>
<gene>
    <name evidence="5" type="ORF">AU467_01595</name>
</gene>
<accession>A0A101KXV5</accession>
<dbReference type="InterPro" id="IPR028082">
    <property type="entry name" value="Peripla_BP_I"/>
</dbReference>
<dbReference type="OrthoDB" id="1957427at2"/>
<dbReference type="CDD" id="cd01536">
    <property type="entry name" value="PBP1_ABC_sugar_binding-like"/>
    <property type="match status" value="1"/>
</dbReference>
<keyword evidence="3" id="KW-0732">Signal</keyword>
<organism evidence="5 6">
    <name type="scientific">Rhizobium loti</name>
    <name type="common">Mesorhizobium loti</name>
    <dbReference type="NCBI Taxonomy" id="381"/>
    <lineage>
        <taxon>Bacteria</taxon>
        <taxon>Pseudomonadati</taxon>
        <taxon>Pseudomonadota</taxon>
        <taxon>Alphaproteobacteria</taxon>
        <taxon>Hyphomicrobiales</taxon>
        <taxon>Phyllobacteriaceae</taxon>
        <taxon>Mesorhizobium</taxon>
    </lineage>
</organism>
<protein>
    <recommendedName>
        <fullName evidence="4">Periplasmic binding protein domain-containing protein</fullName>
    </recommendedName>
</protein>
<evidence type="ECO:0000313" key="6">
    <source>
        <dbReference type="Proteomes" id="UP000053176"/>
    </source>
</evidence>
<proteinExistence type="inferred from homology"/>
<dbReference type="InterPro" id="IPR006311">
    <property type="entry name" value="TAT_signal"/>
</dbReference>
<feature type="domain" description="Periplasmic binding protein" evidence="4">
    <location>
        <begin position="55"/>
        <end position="308"/>
    </location>
</feature>
<evidence type="ECO:0000313" key="5">
    <source>
        <dbReference type="EMBL" id="KUM28966.1"/>
    </source>
</evidence>
<dbReference type="GO" id="GO:0030246">
    <property type="term" value="F:carbohydrate binding"/>
    <property type="evidence" value="ECO:0007669"/>
    <property type="project" value="UniProtKB-ARBA"/>
</dbReference>